<keyword evidence="3" id="KW-1185">Reference proteome</keyword>
<feature type="compositionally biased region" description="Low complexity" evidence="1">
    <location>
        <begin position="10"/>
        <end position="24"/>
    </location>
</feature>
<gene>
    <name evidence="2" type="ORF">SNAT2548_LOCUS4736</name>
</gene>
<name>A0A812IK06_9DINO</name>
<evidence type="ECO:0000256" key="1">
    <source>
        <dbReference type="SAM" id="MobiDB-lite"/>
    </source>
</evidence>
<proteinExistence type="predicted"/>
<dbReference type="EMBL" id="CAJNDS010000292">
    <property type="protein sequence ID" value="CAE7039923.1"/>
    <property type="molecule type" value="Genomic_DNA"/>
</dbReference>
<organism evidence="2 3">
    <name type="scientific">Symbiodinium natans</name>
    <dbReference type="NCBI Taxonomy" id="878477"/>
    <lineage>
        <taxon>Eukaryota</taxon>
        <taxon>Sar</taxon>
        <taxon>Alveolata</taxon>
        <taxon>Dinophyceae</taxon>
        <taxon>Suessiales</taxon>
        <taxon>Symbiodiniaceae</taxon>
        <taxon>Symbiodinium</taxon>
    </lineage>
</organism>
<feature type="compositionally biased region" description="Low complexity" evidence="1">
    <location>
        <begin position="73"/>
        <end position="89"/>
    </location>
</feature>
<protein>
    <submittedName>
        <fullName evidence="2">Uncharacterized protein</fullName>
    </submittedName>
</protein>
<evidence type="ECO:0000313" key="2">
    <source>
        <dbReference type="EMBL" id="CAE7039923.1"/>
    </source>
</evidence>
<dbReference type="AlphaFoldDB" id="A0A812IK06"/>
<feature type="region of interest" description="Disordered" evidence="1">
    <location>
        <begin position="68"/>
        <end position="104"/>
    </location>
</feature>
<dbReference type="Proteomes" id="UP000604046">
    <property type="component" value="Unassembled WGS sequence"/>
</dbReference>
<reference evidence="2" key="1">
    <citation type="submission" date="2021-02" db="EMBL/GenBank/DDBJ databases">
        <authorList>
            <person name="Dougan E. K."/>
            <person name="Rhodes N."/>
            <person name="Thang M."/>
            <person name="Chan C."/>
        </authorList>
    </citation>
    <scope>NUCLEOTIDE SEQUENCE</scope>
</reference>
<sequence>MGPPRVFVRPGLQPQPVSPSSPGSTAGAQLPGAVPTPVLPIQKSFQGAFMQQCAQAQLQHQHFTPSVYKRLPSSPQESRSLEASSSGESMPESPAVRPTGTQEARSTIIVEYHRVSYESQYMYHRTVNCGEFFNENLDRHKDNFKLGVTSAHCQRFWSDILAHVEHEMSRREQVEASQKKYQTGALQIWRKVERKGELGGHTITSTEWEFVDVEPIEVPHQWRQNLGERARRHMVGALGLPANEITTSTESCVWRAVTHVPRLSDPVANVSIEELRARLTGLETDLQALIAALRPVLSNMPATQPCPVQLW</sequence>
<evidence type="ECO:0000313" key="3">
    <source>
        <dbReference type="Proteomes" id="UP000604046"/>
    </source>
</evidence>
<comment type="caution">
    <text evidence="2">The sequence shown here is derived from an EMBL/GenBank/DDBJ whole genome shotgun (WGS) entry which is preliminary data.</text>
</comment>
<accession>A0A812IK06</accession>
<feature type="region of interest" description="Disordered" evidence="1">
    <location>
        <begin position="1"/>
        <end position="36"/>
    </location>
</feature>